<proteinExistence type="predicted"/>
<sequence length="348" mass="36912">RDLPTPSALGPIARPRSYSTSTAMSAASENLLASYLERNGQLKHNPNSLFGGMSSGHNSPFAAVRESHDPFGHSLGGVGGGGHGLGGTQYSNSIDAVLNQTLDDLNLDDIHMEAMDKDFGSGREGRDHQHNDLGGGHPGDNSIRNSLLGSTQPVNIPGARLGNANSSLSSPPVGASPLGSSLSSRDAFGLMHRTNSVGQSSLYDFGGGGNGAGNMSPVGGGNGGNGANQSTIVASMMEVQRLREENTLHKATLANYEEKLAQAMNLWKREVEEVTRKEKLAESQRDEALTRLSCIQKELELLKCSESAFQAKRLGDLSSMTATQLIQLQNQTRNELKCIEELGRVDTD</sequence>
<evidence type="ECO:0000256" key="2">
    <source>
        <dbReference type="SAM" id="MobiDB-lite"/>
    </source>
</evidence>
<dbReference type="EMBL" id="CAJPIZ010017971">
    <property type="protein sequence ID" value="CAG2116341.1"/>
    <property type="molecule type" value="Genomic_DNA"/>
</dbReference>
<organism evidence="3">
    <name type="scientific">Medioppia subpectinata</name>
    <dbReference type="NCBI Taxonomy" id="1979941"/>
    <lineage>
        <taxon>Eukaryota</taxon>
        <taxon>Metazoa</taxon>
        <taxon>Ecdysozoa</taxon>
        <taxon>Arthropoda</taxon>
        <taxon>Chelicerata</taxon>
        <taxon>Arachnida</taxon>
        <taxon>Acari</taxon>
        <taxon>Acariformes</taxon>
        <taxon>Sarcoptiformes</taxon>
        <taxon>Oribatida</taxon>
        <taxon>Brachypylina</taxon>
        <taxon>Oppioidea</taxon>
        <taxon>Oppiidae</taxon>
        <taxon>Medioppia</taxon>
    </lineage>
</organism>
<keyword evidence="4" id="KW-1185">Reference proteome</keyword>
<gene>
    <name evidence="3" type="ORF">OSB1V03_LOCUS16301</name>
</gene>
<dbReference type="Proteomes" id="UP000759131">
    <property type="component" value="Unassembled WGS sequence"/>
</dbReference>
<dbReference type="OrthoDB" id="10585192at2759"/>
<feature type="coiled-coil region" evidence="1">
    <location>
        <begin position="239"/>
        <end position="284"/>
    </location>
</feature>
<name>A0A7R9L6D3_9ACAR</name>
<dbReference type="EMBL" id="OC872546">
    <property type="protein sequence ID" value="CAD7635911.1"/>
    <property type="molecule type" value="Genomic_DNA"/>
</dbReference>
<evidence type="ECO:0000313" key="3">
    <source>
        <dbReference type="EMBL" id="CAD7635911.1"/>
    </source>
</evidence>
<feature type="non-terminal residue" evidence="3">
    <location>
        <position position="348"/>
    </location>
</feature>
<protein>
    <submittedName>
        <fullName evidence="3">Uncharacterized protein</fullName>
    </submittedName>
</protein>
<evidence type="ECO:0000256" key="1">
    <source>
        <dbReference type="SAM" id="Coils"/>
    </source>
</evidence>
<feature type="region of interest" description="Disordered" evidence="2">
    <location>
        <begin position="117"/>
        <end position="180"/>
    </location>
</feature>
<accession>A0A7R9L6D3</accession>
<feature type="region of interest" description="Disordered" evidence="2">
    <location>
        <begin position="1"/>
        <end position="21"/>
    </location>
</feature>
<feature type="compositionally biased region" description="Basic and acidic residues" evidence="2">
    <location>
        <begin position="117"/>
        <end position="131"/>
    </location>
</feature>
<reference evidence="3" key="1">
    <citation type="submission" date="2020-11" db="EMBL/GenBank/DDBJ databases">
        <authorList>
            <person name="Tran Van P."/>
        </authorList>
    </citation>
    <scope>NUCLEOTIDE SEQUENCE</scope>
</reference>
<feature type="compositionally biased region" description="Polar residues" evidence="2">
    <location>
        <begin position="142"/>
        <end position="154"/>
    </location>
</feature>
<evidence type="ECO:0000313" key="4">
    <source>
        <dbReference type="Proteomes" id="UP000759131"/>
    </source>
</evidence>
<dbReference type="AlphaFoldDB" id="A0A7R9L6D3"/>
<keyword evidence="1" id="KW-0175">Coiled coil</keyword>